<dbReference type="Pfam" id="PF09787">
    <property type="entry name" value="Golgin_A5"/>
    <property type="match status" value="1"/>
</dbReference>
<feature type="compositionally biased region" description="Basic and acidic residues" evidence="8">
    <location>
        <begin position="268"/>
        <end position="280"/>
    </location>
</feature>
<dbReference type="InterPro" id="IPR019177">
    <property type="entry name" value="Golgin_subfamily_A_member_5"/>
</dbReference>
<protein>
    <recommendedName>
        <fullName evidence="11">Golgin candidate 2</fullName>
    </recommendedName>
</protein>
<evidence type="ECO:0000256" key="4">
    <source>
        <dbReference type="ARBA" id="ARBA00023034"/>
    </source>
</evidence>
<dbReference type="GO" id="GO:0000139">
    <property type="term" value="C:Golgi membrane"/>
    <property type="evidence" value="ECO:0007669"/>
    <property type="project" value="UniProtKB-SubCell"/>
</dbReference>
<comment type="caution">
    <text evidence="9">The sequence shown here is derived from an EMBL/GenBank/DDBJ whole genome shotgun (WGS) entry which is preliminary data.</text>
</comment>
<feature type="compositionally biased region" description="Polar residues" evidence="8">
    <location>
        <begin position="281"/>
        <end position="300"/>
    </location>
</feature>
<keyword evidence="10" id="KW-1185">Reference proteome</keyword>
<feature type="coiled-coil region" evidence="7">
    <location>
        <begin position="500"/>
        <end position="527"/>
    </location>
</feature>
<sequence>MAGWISSKLRVAETFLQQIDEQAAESLKKNEKSRSDELNYETSARTGEVVPLKDQLKKKTPDNSDLYGHSSSDSNSVRNPDKQFGTPLKPPPRPTPTLTDSDWTELLSTPKQPPPSAVNRTNGISAIRGPRKDGRKQGNSGANSLQSEGKRNHLVSKSKRRSDIDPGYRLNGGIASADGRRSDAEESGFSDSAEAKSSSESQNGDHYVKGRESSANLMSEPKGDASQGSKDVLETAGDGKLSHSENYNEKKGGAVEIVPVSGTIDDIVGTKRQPDGDHDASNSAAGRIDQSNAALGSSVTRDFLRHSSSLSDEESGSDTDSASTSDSENEREKRAEKARQRERIMAERAAAKAIEAIKERENIVARLEGEKQSLEKIVEERARQHAQEASELQTSMMETMDAVELEKQKHNSTRMEALERLAKLENENADLARSLASTQRNLDMEVDCVVALRRQIELKEAAQEDLRRRMSQVHQSGILSNPLEASKGVEFEREILEAEYTYVCDKIEQLQEKAKKLEENIEMTRKEIDNPTEVEIELKRRLGQLTDHLIQKQAQVESFSSEKAMLLFRIETVSSMLDENKSAMPVANLAGPSASDDLEAGMWNASNSKLKPLLEARIRSSGEHFGYLLRQLDGLFSAGAAFIRRSPAAKLWSLTYLVCLHFWVVYILMSHSQPSDGTKSGAIISLENINKTGGM</sequence>
<evidence type="ECO:0000256" key="1">
    <source>
        <dbReference type="ARBA" id="ARBA00004394"/>
    </source>
</evidence>
<feature type="compositionally biased region" description="Basic and acidic residues" evidence="8">
    <location>
        <begin position="328"/>
        <end position="341"/>
    </location>
</feature>
<reference evidence="9" key="1">
    <citation type="journal article" date="2023" name="Plant J.">
        <title>The genome of the king protea, Protea cynaroides.</title>
        <authorList>
            <person name="Chang J."/>
            <person name="Duong T.A."/>
            <person name="Schoeman C."/>
            <person name="Ma X."/>
            <person name="Roodt D."/>
            <person name="Barker N."/>
            <person name="Li Z."/>
            <person name="Van de Peer Y."/>
            <person name="Mizrachi E."/>
        </authorList>
    </citation>
    <scope>NUCLEOTIDE SEQUENCE</scope>
    <source>
        <tissue evidence="9">Young leaves</tissue>
    </source>
</reference>
<organism evidence="9 10">
    <name type="scientific">Protea cynaroides</name>
    <dbReference type="NCBI Taxonomy" id="273540"/>
    <lineage>
        <taxon>Eukaryota</taxon>
        <taxon>Viridiplantae</taxon>
        <taxon>Streptophyta</taxon>
        <taxon>Embryophyta</taxon>
        <taxon>Tracheophyta</taxon>
        <taxon>Spermatophyta</taxon>
        <taxon>Magnoliopsida</taxon>
        <taxon>Proteales</taxon>
        <taxon>Proteaceae</taxon>
        <taxon>Protea</taxon>
    </lineage>
</organism>
<name>A0A9Q0HA71_9MAGN</name>
<gene>
    <name evidence="9" type="ORF">NE237_022010</name>
</gene>
<accession>A0A9Q0HA71</accession>
<keyword evidence="6" id="KW-0472">Membrane</keyword>
<keyword evidence="3" id="KW-1133">Transmembrane helix</keyword>
<evidence type="ECO:0000313" key="9">
    <source>
        <dbReference type="EMBL" id="KAJ4962100.1"/>
    </source>
</evidence>
<feature type="coiled-coil region" evidence="7">
    <location>
        <begin position="350"/>
        <end position="469"/>
    </location>
</feature>
<feature type="compositionally biased region" description="Low complexity" evidence="8">
    <location>
        <begin position="187"/>
        <end position="201"/>
    </location>
</feature>
<evidence type="ECO:0000256" key="3">
    <source>
        <dbReference type="ARBA" id="ARBA00022989"/>
    </source>
</evidence>
<feature type="compositionally biased region" description="Polar residues" evidence="8">
    <location>
        <begin position="137"/>
        <end position="147"/>
    </location>
</feature>
<evidence type="ECO:0000313" key="10">
    <source>
        <dbReference type="Proteomes" id="UP001141806"/>
    </source>
</evidence>
<evidence type="ECO:0008006" key="11">
    <source>
        <dbReference type="Google" id="ProtNLM"/>
    </source>
</evidence>
<dbReference type="PANTHER" id="PTHR13815">
    <property type="entry name" value="GOLGIN-84"/>
    <property type="match status" value="1"/>
</dbReference>
<keyword evidence="5 7" id="KW-0175">Coiled coil</keyword>
<dbReference type="OrthoDB" id="248903at2759"/>
<evidence type="ECO:0000256" key="7">
    <source>
        <dbReference type="SAM" id="Coils"/>
    </source>
</evidence>
<proteinExistence type="predicted"/>
<evidence type="ECO:0000256" key="5">
    <source>
        <dbReference type="ARBA" id="ARBA00023054"/>
    </source>
</evidence>
<comment type="subcellular location">
    <subcellularLocation>
        <location evidence="1">Golgi apparatus membrane</location>
    </subcellularLocation>
</comment>
<evidence type="ECO:0000256" key="8">
    <source>
        <dbReference type="SAM" id="MobiDB-lite"/>
    </source>
</evidence>
<dbReference type="Proteomes" id="UP001141806">
    <property type="component" value="Unassembled WGS sequence"/>
</dbReference>
<feature type="region of interest" description="Disordered" evidence="8">
    <location>
        <begin position="25"/>
        <end position="341"/>
    </location>
</feature>
<dbReference type="GO" id="GO:0000301">
    <property type="term" value="P:retrograde transport, vesicle recycling within Golgi"/>
    <property type="evidence" value="ECO:0007669"/>
    <property type="project" value="TreeGrafter"/>
</dbReference>
<feature type="compositionally biased region" description="Basic and acidic residues" evidence="8">
    <location>
        <begin position="26"/>
        <end position="37"/>
    </location>
</feature>
<keyword evidence="4" id="KW-0333">Golgi apparatus</keyword>
<dbReference type="AlphaFoldDB" id="A0A9Q0HA71"/>
<feature type="compositionally biased region" description="Basic and acidic residues" evidence="8">
    <location>
        <begin position="240"/>
        <end position="253"/>
    </location>
</feature>
<evidence type="ECO:0000256" key="2">
    <source>
        <dbReference type="ARBA" id="ARBA00022692"/>
    </source>
</evidence>
<dbReference type="GO" id="GO:0007030">
    <property type="term" value="P:Golgi organization"/>
    <property type="evidence" value="ECO:0007669"/>
    <property type="project" value="InterPro"/>
</dbReference>
<feature type="compositionally biased region" description="Polar residues" evidence="8">
    <location>
        <begin position="69"/>
        <end position="78"/>
    </location>
</feature>
<dbReference type="GO" id="GO:0031985">
    <property type="term" value="C:Golgi cisterna"/>
    <property type="evidence" value="ECO:0007669"/>
    <property type="project" value="TreeGrafter"/>
</dbReference>
<evidence type="ECO:0000256" key="6">
    <source>
        <dbReference type="ARBA" id="ARBA00023136"/>
    </source>
</evidence>
<dbReference type="PANTHER" id="PTHR13815:SF5">
    <property type="entry name" value="GOLGIN CANDIDATE 2"/>
    <property type="match status" value="1"/>
</dbReference>
<keyword evidence="2" id="KW-0812">Transmembrane</keyword>
<dbReference type="EMBL" id="JAMYWD010000009">
    <property type="protein sequence ID" value="KAJ4962100.1"/>
    <property type="molecule type" value="Genomic_DNA"/>
</dbReference>